<evidence type="ECO:0000313" key="3">
    <source>
        <dbReference type="Proteomes" id="UP000326396"/>
    </source>
</evidence>
<dbReference type="Pfam" id="PF10536">
    <property type="entry name" value="PMD"/>
    <property type="match status" value="1"/>
</dbReference>
<dbReference type="InterPro" id="IPR019557">
    <property type="entry name" value="AminoTfrase-like_pln_mobile"/>
</dbReference>
<accession>A0A5N6MAJ5</accession>
<evidence type="ECO:0000313" key="2">
    <source>
        <dbReference type="EMBL" id="KAD3337487.1"/>
    </source>
</evidence>
<keyword evidence="3" id="KW-1185">Reference proteome</keyword>
<comment type="caution">
    <text evidence="2">The sequence shown here is derived from an EMBL/GenBank/DDBJ whole genome shotgun (WGS) entry which is preliminary data.</text>
</comment>
<dbReference type="OrthoDB" id="1937804at2759"/>
<evidence type="ECO:0000259" key="1">
    <source>
        <dbReference type="Pfam" id="PF10536"/>
    </source>
</evidence>
<gene>
    <name evidence="2" type="ORF">E3N88_33007</name>
</gene>
<protein>
    <recommendedName>
        <fullName evidence="1">Aminotransferase-like plant mobile domain-containing protein</fullName>
    </recommendedName>
</protein>
<reference evidence="2 3" key="1">
    <citation type="submission" date="2019-05" db="EMBL/GenBank/DDBJ databases">
        <title>Mikania micrantha, genome provides insights into the molecular mechanism of rapid growth.</title>
        <authorList>
            <person name="Liu B."/>
        </authorList>
    </citation>
    <scope>NUCLEOTIDE SEQUENCE [LARGE SCALE GENOMIC DNA]</scope>
    <source>
        <strain evidence="2">NLD-2019</strain>
        <tissue evidence="2">Leaf</tissue>
    </source>
</reference>
<name>A0A5N6MAJ5_9ASTR</name>
<proteinExistence type="predicted"/>
<feature type="domain" description="Aminotransferase-like plant mobile" evidence="1">
    <location>
        <begin position="48"/>
        <end position="87"/>
    </location>
</feature>
<dbReference type="Proteomes" id="UP000326396">
    <property type="component" value="Linkage Group LG6"/>
</dbReference>
<organism evidence="2 3">
    <name type="scientific">Mikania micrantha</name>
    <name type="common">bitter vine</name>
    <dbReference type="NCBI Taxonomy" id="192012"/>
    <lineage>
        <taxon>Eukaryota</taxon>
        <taxon>Viridiplantae</taxon>
        <taxon>Streptophyta</taxon>
        <taxon>Embryophyta</taxon>
        <taxon>Tracheophyta</taxon>
        <taxon>Spermatophyta</taxon>
        <taxon>Magnoliopsida</taxon>
        <taxon>eudicotyledons</taxon>
        <taxon>Gunneridae</taxon>
        <taxon>Pentapetalae</taxon>
        <taxon>asterids</taxon>
        <taxon>campanulids</taxon>
        <taxon>Asterales</taxon>
        <taxon>Asteraceae</taxon>
        <taxon>Asteroideae</taxon>
        <taxon>Heliantheae alliance</taxon>
        <taxon>Eupatorieae</taxon>
        <taxon>Mikania</taxon>
    </lineage>
</organism>
<dbReference type="AlphaFoldDB" id="A0A5N6MAJ5"/>
<sequence length="165" mass="17796">MALPNNMKTKGGLGLDDSKNIRIYITIYLFKQQPYTDNVKRYIGIAGFGGVIDSGYRNLGHGLLEALIERWRPETHTFHLPIGEVTPQIGGDAAVRTRGVATAPETLIGGDATEKEVDGEGGDGCGGGGFLIVTFRKITGGGGVAGMVVTEWRYGIKSQRRQRRC</sequence>
<dbReference type="EMBL" id="SZYD01000016">
    <property type="protein sequence ID" value="KAD3337487.1"/>
    <property type="molecule type" value="Genomic_DNA"/>
</dbReference>